<dbReference type="Proteomes" id="UP000826616">
    <property type="component" value="Chromosome"/>
</dbReference>
<protein>
    <submittedName>
        <fullName evidence="3">Terminase</fullName>
    </submittedName>
</protein>
<organism evidence="3 4">
    <name type="scientific">Aneurinibacillus thermoaerophilus</name>
    <dbReference type="NCBI Taxonomy" id="143495"/>
    <lineage>
        <taxon>Bacteria</taxon>
        <taxon>Bacillati</taxon>
        <taxon>Bacillota</taxon>
        <taxon>Bacilli</taxon>
        <taxon>Bacillales</taxon>
        <taxon>Paenibacillaceae</taxon>
        <taxon>Aneurinibacillus group</taxon>
        <taxon>Aneurinibacillus</taxon>
    </lineage>
</organism>
<feature type="compositionally biased region" description="Low complexity" evidence="1">
    <location>
        <begin position="75"/>
        <end position="84"/>
    </location>
</feature>
<dbReference type="NCBIfam" id="NF040601">
    <property type="entry name" value="TerS_not_xtmA"/>
    <property type="match status" value="1"/>
</dbReference>
<feature type="region of interest" description="Disordered" evidence="1">
    <location>
        <begin position="272"/>
        <end position="295"/>
    </location>
</feature>
<dbReference type="GeneID" id="97141904"/>
<name>A0ABX8Y8X9_ANETH</name>
<dbReference type="InterPro" id="IPR018925">
    <property type="entry name" value="XtmA-like_N"/>
</dbReference>
<gene>
    <name evidence="3" type="ORF">K3F53_11030</name>
</gene>
<evidence type="ECO:0000313" key="4">
    <source>
        <dbReference type="Proteomes" id="UP000826616"/>
    </source>
</evidence>
<evidence type="ECO:0000313" key="3">
    <source>
        <dbReference type="EMBL" id="QYY41473.1"/>
    </source>
</evidence>
<dbReference type="EMBL" id="CP080764">
    <property type="protein sequence ID" value="QYY41473.1"/>
    <property type="molecule type" value="Genomic_DNA"/>
</dbReference>
<feature type="region of interest" description="Disordered" evidence="1">
    <location>
        <begin position="53"/>
        <end position="112"/>
    </location>
</feature>
<dbReference type="RefSeq" id="WP_220558973.1">
    <property type="nucleotide sequence ID" value="NZ_CP080764.1"/>
</dbReference>
<dbReference type="Pfam" id="PF10668">
    <property type="entry name" value="Phage_terminase"/>
    <property type="match status" value="1"/>
</dbReference>
<keyword evidence="4" id="KW-1185">Reference proteome</keyword>
<sequence>MGRERNPNRRKAFEMWKESGGTLSLKDIAAALGVADGTVRGWKNKDNWEERLNGTFQSEKRNALKNTKRSKRKGAPPGNKNAIGNNGGAPPGNKRAAGNSGGGAPPGNKNAVTTGEYESLMLDLLDDEEKERFAAIPTDPLVQIDLKIRELSWREHRMMQRIKQKENGLTEKQRRVLQELRKVKDAVTVHDEKTGQTKVVPVQREELVTTEIEETEFRAIDDILNIEEALTRVTDKLLRAIKQKHEMLEADYKRGIVNERLAIEKEKLHLLKKSDQDEQPTQIVVRRWTDDHSGS</sequence>
<reference evidence="3 4" key="1">
    <citation type="submission" date="2021-08" db="EMBL/GenBank/DDBJ databases">
        <title>Complete genome sequence of the strain Aneurinibacillus thermoaerophilus CCM 8960.</title>
        <authorList>
            <person name="Musilova J."/>
            <person name="Kourilova X."/>
            <person name="Pernicova I."/>
            <person name="Bezdicek M."/>
            <person name="Lengerova M."/>
            <person name="Obruca S."/>
            <person name="Sedlar K."/>
        </authorList>
    </citation>
    <scope>NUCLEOTIDE SEQUENCE [LARGE SCALE GENOMIC DNA]</scope>
    <source>
        <strain evidence="3 4">CCM 8960</strain>
    </source>
</reference>
<feature type="domain" description="PBSX phage terminase small subunit-like N-terminal" evidence="2">
    <location>
        <begin position="1"/>
        <end position="59"/>
    </location>
</feature>
<evidence type="ECO:0000259" key="2">
    <source>
        <dbReference type="Pfam" id="PF10668"/>
    </source>
</evidence>
<proteinExistence type="predicted"/>
<accession>A0ABX8Y8X9</accession>
<feature type="compositionally biased region" description="Basic and acidic residues" evidence="1">
    <location>
        <begin position="53"/>
        <end position="62"/>
    </location>
</feature>
<evidence type="ECO:0000256" key="1">
    <source>
        <dbReference type="SAM" id="MobiDB-lite"/>
    </source>
</evidence>